<keyword evidence="2" id="KW-1185">Reference proteome</keyword>
<comment type="caution">
    <text evidence="1">The sequence shown here is derived from an EMBL/GenBank/DDBJ whole genome shotgun (WGS) entry which is preliminary data.</text>
</comment>
<organism evidence="1 2">
    <name type="scientific">Fusarium decemcellulare</name>
    <dbReference type="NCBI Taxonomy" id="57161"/>
    <lineage>
        <taxon>Eukaryota</taxon>
        <taxon>Fungi</taxon>
        <taxon>Dikarya</taxon>
        <taxon>Ascomycota</taxon>
        <taxon>Pezizomycotina</taxon>
        <taxon>Sordariomycetes</taxon>
        <taxon>Hypocreomycetidae</taxon>
        <taxon>Hypocreales</taxon>
        <taxon>Nectriaceae</taxon>
        <taxon>Fusarium</taxon>
        <taxon>Fusarium decemcellulare species complex</taxon>
    </lineage>
</organism>
<accession>A0ACC1SEE1</accession>
<evidence type="ECO:0000313" key="1">
    <source>
        <dbReference type="EMBL" id="KAJ3538030.1"/>
    </source>
</evidence>
<dbReference type="Proteomes" id="UP001148629">
    <property type="component" value="Unassembled WGS sequence"/>
</dbReference>
<reference evidence="1" key="1">
    <citation type="submission" date="2022-08" db="EMBL/GenBank/DDBJ databases">
        <title>Genome Sequence of Fusarium decemcellulare.</title>
        <authorList>
            <person name="Buettner E."/>
        </authorList>
    </citation>
    <scope>NUCLEOTIDE SEQUENCE</scope>
    <source>
        <strain evidence="1">Babe19</strain>
    </source>
</reference>
<proteinExistence type="predicted"/>
<name>A0ACC1SEE1_9HYPO</name>
<evidence type="ECO:0000313" key="2">
    <source>
        <dbReference type="Proteomes" id="UP001148629"/>
    </source>
</evidence>
<sequence length="787" mass="89073">MLESKAWRMQNWSTLLTPEASAVILNRKQHPPEKLMMLHVCSSCAWPVVGECSEKQTHSPLAVALRKVIRGHGKGFCIPSGHAAKNITLDTCTTIPTIVPLSYKQNPKMFAPYLHLAGPRPTATRFPQPKMSRLSLESNKPKSNAMSTNLTDYPLEPGASGGARPSDTSINGNILSRPVPAPLAASRNPGTVQGFLNPEPTSQPPHGNRVAAINREGVGNTSAQRPSRKSRTRQPGETQWQQNKPHIEKLYMKDDLPLPEVVRRMERDHNFSASERMYKNRFKTWKWSKNLPQEKAAWMTEKGIQRRPAKTLFCWKNQEWTDEQLAQKYGTALQNLPGGSGPVACAPTPNDIQYWTISSLAPSPQQPWTAASQPHNLGNERRERDEPHRFYLDTKPVNLDINRTSISELRRLLKEASHAASAGRIESANTDFRDAVSGFRFLLSPTHDETLRAAYLYASFYANCAEMEKADAVLSWMSEKHVERWGSAHEKTYLHYARMVELLRSWGRQERAEVLVYKLLDYTDDGNFDAFINSGENHSGSEHQRSVADIDLEQSFPETQDPEVLSNQLDKIDLAIMTNITGLDNVLETIIRHCEDQPDDLRVSLQACRAKCTLAKLHGAAGRVEKTHQSLRSARRSLAPFLLVGEKPISRVTIEVARRLSFQFFEAKDEPSCNAVLDQVITALEARRFIPNWEPELDDVFLLDFVLAIAFQFHEIALWDTCRYWVERGLGLAIRLHGRKSQETRKFQKILDKEDFDMRASKNVHDLMSFSGGFFNIRVVSNPASFY</sequence>
<dbReference type="EMBL" id="JANRMS010000545">
    <property type="protein sequence ID" value="KAJ3538030.1"/>
    <property type="molecule type" value="Genomic_DNA"/>
</dbReference>
<gene>
    <name evidence="1" type="ORF">NM208_g6082</name>
</gene>
<protein>
    <submittedName>
        <fullName evidence="1">Uncharacterized protein</fullName>
    </submittedName>
</protein>